<dbReference type="Proteomes" id="UP000222542">
    <property type="component" value="Unassembled WGS sequence"/>
</dbReference>
<reference evidence="2 3" key="1">
    <citation type="journal article" date="2014" name="Nat. Genet.">
        <title>Genome sequence of the hot pepper provides insights into the evolution of pungency in Capsicum species.</title>
        <authorList>
            <person name="Kim S."/>
            <person name="Park M."/>
            <person name="Yeom S.I."/>
            <person name="Kim Y.M."/>
            <person name="Lee J.M."/>
            <person name="Lee H.A."/>
            <person name="Seo E."/>
            <person name="Choi J."/>
            <person name="Cheong K."/>
            <person name="Kim K.T."/>
            <person name="Jung K."/>
            <person name="Lee G.W."/>
            <person name="Oh S.K."/>
            <person name="Bae C."/>
            <person name="Kim S.B."/>
            <person name="Lee H.Y."/>
            <person name="Kim S.Y."/>
            <person name="Kim M.S."/>
            <person name="Kang B.C."/>
            <person name="Jo Y.D."/>
            <person name="Yang H.B."/>
            <person name="Jeong H.J."/>
            <person name="Kang W.H."/>
            <person name="Kwon J.K."/>
            <person name="Shin C."/>
            <person name="Lim J.Y."/>
            <person name="Park J.H."/>
            <person name="Huh J.H."/>
            <person name="Kim J.S."/>
            <person name="Kim B.D."/>
            <person name="Cohen O."/>
            <person name="Paran I."/>
            <person name="Suh M.C."/>
            <person name="Lee S.B."/>
            <person name="Kim Y.K."/>
            <person name="Shin Y."/>
            <person name="Noh S.J."/>
            <person name="Park J."/>
            <person name="Seo Y.S."/>
            <person name="Kwon S.Y."/>
            <person name="Kim H.A."/>
            <person name="Park J.M."/>
            <person name="Kim H.J."/>
            <person name="Choi S.B."/>
            <person name="Bosland P.W."/>
            <person name="Reeves G."/>
            <person name="Jo S.H."/>
            <person name="Lee B.W."/>
            <person name="Cho H.T."/>
            <person name="Choi H.S."/>
            <person name="Lee M.S."/>
            <person name="Yu Y."/>
            <person name="Do Choi Y."/>
            <person name="Park B.S."/>
            <person name="van Deynze A."/>
            <person name="Ashrafi H."/>
            <person name="Hill T."/>
            <person name="Kim W.T."/>
            <person name="Pai H.S."/>
            <person name="Ahn H.K."/>
            <person name="Yeam I."/>
            <person name="Giovannoni J.J."/>
            <person name="Rose J.K."/>
            <person name="Sorensen I."/>
            <person name="Lee S.J."/>
            <person name="Kim R.W."/>
            <person name="Choi I.Y."/>
            <person name="Choi B.S."/>
            <person name="Lim J.S."/>
            <person name="Lee Y.H."/>
            <person name="Choi D."/>
        </authorList>
    </citation>
    <scope>NUCLEOTIDE SEQUENCE [LARGE SCALE GENOMIC DNA]</scope>
    <source>
        <strain evidence="3">cv. CM334</strain>
    </source>
</reference>
<dbReference type="InterPro" id="IPR027417">
    <property type="entry name" value="P-loop_NTPase"/>
</dbReference>
<organism evidence="2 3">
    <name type="scientific">Capsicum annuum</name>
    <name type="common">Capsicum pepper</name>
    <dbReference type="NCBI Taxonomy" id="4072"/>
    <lineage>
        <taxon>Eukaryota</taxon>
        <taxon>Viridiplantae</taxon>
        <taxon>Streptophyta</taxon>
        <taxon>Embryophyta</taxon>
        <taxon>Tracheophyta</taxon>
        <taxon>Spermatophyta</taxon>
        <taxon>Magnoliopsida</taxon>
        <taxon>eudicotyledons</taxon>
        <taxon>Gunneridae</taxon>
        <taxon>Pentapetalae</taxon>
        <taxon>asterids</taxon>
        <taxon>lamiids</taxon>
        <taxon>Solanales</taxon>
        <taxon>Solanaceae</taxon>
        <taxon>Solanoideae</taxon>
        <taxon>Capsiceae</taxon>
        <taxon>Capsicum</taxon>
    </lineage>
</organism>
<proteinExistence type="predicted"/>
<reference evidence="2 3" key="2">
    <citation type="journal article" date="2017" name="Genome Biol.">
        <title>New reference genome sequences of hot pepper reveal the massive evolution of plant disease-resistance genes by retroduplication.</title>
        <authorList>
            <person name="Kim S."/>
            <person name="Park J."/>
            <person name="Yeom S.I."/>
            <person name="Kim Y.M."/>
            <person name="Seo E."/>
            <person name="Kim K.T."/>
            <person name="Kim M.S."/>
            <person name="Lee J.M."/>
            <person name="Cheong K."/>
            <person name="Shin H.S."/>
            <person name="Kim S.B."/>
            <person name="Han K."/>
            <person name="Lee J."/>
            <person name="Park M."/>
            <person name="Lee H.A."/>
            <person name="Lee H.Y."/>
            <person name="Lee Y."/>
            <person name="Oh S."/>
            <person name="Lee J.H."/>
            <person name="Choi E."/>
            <person name="Choi E."/>
            <person name="Lee S.E."/>
            <person name="Jeon J."/>
            <person name="Kim H."/>
            <person name="Choi G."/>
            <person name="Song H."/>
            <person name="Lee J."/>
            <person name="Lee S.C."/>
            <person name="Kwon J.K."/>
            <person name="Lee H.Y."/>
            <person name="Koo N."/>
            <person name="Hong Y."/>
            <person name="Kim R.W."/>
            <person name="Kang W.H."/>
            <person name="Huh J.H."/>
            <person name="Kang B.C."/>
            <person name="Yang T.J."/>
            <person name="Lee Y.H."/>
            <person name="Bennetzen J.L."/>
            <person name="Choi D."/>
        </authorList>
    </citation>
    <scope>NUCLEOTIDE SEQUENCE [LARGE SCALE GENOMIC DNA]</scope>
    <source>
        <strain evidence="3">cv. CM334</strain>
    </source>
</reference>
<dbReference type="AlphaFoldDB" id="A0A2G2Y8R8"/>
<evidence type="ECO:0000313" key="3">
    <source>
        <dbReference type="Proteomes" id="UP000222542"/>
    </source>
</evidence>
<dbReference type="EMBL" id="AYRZ02000012">
    <property type="protein sequence ID" value="PHT66165.1"/>
    <property type="molecule type" value="Genomic_DNA"/>
</dbReference>
<gene>
    <name evidence="2" type="ORF">T459_30590</name>
</gene>
<protein>
    <recommendedName>
        <fullName evidence="4">NB-ARC domain-containing protein</fullName>
    </recommendedName>
</protein>
<comment type="caution">
    <text evidence="2">The sequence shown here is derived from an EMBL/GenBank/DDBJ whole genome shotgun (WGS) entry which is preliminary data.</text>
</comment>
<dbReference type="Gramene" id="PHT66165">
    <property type="protein sequence ID" value="PHT66165"/>
    <property type="gene ID" value="T459_30590"/>
</dbReference>
<evidence type="ECO:0000256" key="1">
    <source>
        <dbReference type="SAM" id="MobiDB-lite"/>
    </source>
</evidence>
<accession>A0A2G2Y8R8</accession>
<dbReference type="SUPFAM" id="SSF52540">
    <property type="entry name" value="P-loop containing nucleoside triphosphate hydrolases"/>
    <property type="match status" value="1"/>
</dbReference>
<keyword evidence="3" id="KW-1185">Reference proteome</keyword>
<evidence type="ECO:0008006" key="4">
    <source>
        <dbReference type="Google" id="ProtNLM"/>
    </source>
</evidence>
<evidence type="ECO:0000313" key="2">
    <source>
        <dbReference type="EMBL" id="PHT66165.1"/>
    </source>
</evidence>
<name>A0A2G2Y8R8_CAPAN</name>
<sequence>MVLQNKSDGCDSRFIQEIVKVVTGNLNHAVLSISLFPVGIDSRFDIMSIYGIGGIGKSTLVKTAYNLNFNKIDCSNFLANVNKTSERHNGLFMANNVGQFCLAVLVDAAESEDEENDDDSILDDDDDDEDEEVTLAEIKKLFGDLSERNGTMLQQCLNIAELKLPDKVGRLGLHGSECPSRLGPSSGRDSDEKVEK</sequence>
<feature type="region of interest" description="Disordered" evidence="1">
    <location>
        <begin position="173"/>
        <end position="196"/>
    </location>
</feature>
<dbReference type="Gene3D" id="3.40.50.300">
    <property type="entry name" value="P-loop containing nucleotide triphosphate hydrolases"/>
    <property type="match status" value="1"/>
</dbReference>